<evidence type="ECO:0000313" key="2">
    <source>
        <dbReference type="Proteomes" id="UP001431209"/>
    </source>
</evidence>
<organism evidence="1 2">
    <name type="scientific">Acrasis kona</name>
    <dbReference type="NCBI Taxonomy" id="1008807"/>
    <lineage>
        <taxon>Eukaryota</taxon>
        <taxon>Discoba</taxon>
        <taxon>Heterolobosea</taxon>
        <taxon>Tetramitia</taxon>
        <taxon>Eutetramitia</taxon>
        <taxon>Acrasidae</taxon>
        <taxon>Acrasis</taxon>
    </lineage>
</organism>
<feature type="non-terminal residue" evidence="1">
    <location>
        <position position="1"/>
    </location>
</feature>
<reference evidence="1 2" key="1">
    <citation type="submission" date="2024-03" db="EMBL/GenBank/DDBJ databases">
        <title>The Acrasis kona genome and developmental transcriptomes reveal deep origins of eukaryotic multicellular pathways.</title>
        <authorList>
            <person name="Sheikh S."/>
            <person name="Fu C.-J."/>
            <person name="Brown M.W."/>
            <person name="Baldauf S.L."/>
        </authorList>
    </citation>
    <scope>NUCLEOTIDE SEQUENCE [LARGE SCALE GENOMIC DNA]</scope>
    <source>
        <strain evidence="1 2">ATCC MYA-3509</strain>
    </source>
</reference>
<sequence>EIIELTPPISTNICPISFATNEGHDASEIEDLDDILLSTQRSSHTPTFNHGRSSLTRNNTIRVRGSKFQSYQATPNPTYEDVTVTLLGGGNIKFKVAQDDNGCDTGIGMDLSRLKELIDEHVDLWYSDQGATNKGNKTMLLAIGRVQIPSIGLDVYTTIKGVQDLGGEVLVGRFLIGDVQVRLHVGPLSTPIALPLNKEDQVDDVTSRTLDHSTTYSIAKIPSWVEILKRFQQSAAGKDLYNTVIGQSNEAAKLFDMKAYQSSANLFRCVLFYSYFVLTKDGQIKVTTNFLQALKQIGAQQEVLERCKALLAVVKDENTIQKIKRIEKSVK</sequence>
<accession>A0AAW2ZPP4</accession>
<protein>
    <submittedName>
        <fullName evidence="1">Uncharacterized protein</fullName>
    </submittedName>
</protein>
<proteinExistence type="predicted"/>
<name>A0AAW2ZPP4_9EUKA</name>
<dbReference type="AlphaFoldDB" id="A0AAW2ZPP4"/>
<keyword evidence="2" id="KW-1185">Reference proteome</keyword>
<gene>
    <name evidence="1" type="ORF">AKO1_000506</name>
</gene>
<evidence type="ECO:0000313" key="1">
    <source>
        <dbReference type="EMBL" id="KAL0491837.1"/>
    </source>
</evidence>
<dbReference type="EMBL" id="JAOPGA020001869">
    <property type="protein sequence ID" value="KAL0491837.1"/>
    <property type="molecule type" value="Genomic_DNA"/>
</dbReference>
<comment type="caution">
    <text evidence="1">The sequence shown here is derived from an EMBL/GenBank/DDBJ whole genome shotgun (WGS) entry which is preliminary data.</text>
</comment>
<dbReference type="Proteomes" id="UP001431209">
    <property type="component" value="Unassembled WGS sequence"/>
</dbReference>